<evidence type="ECO:0000256" key="22">
    <source>
        <dbReference type="ARBA" id="ARBA00059245"/>
    </source>
</evidence>
<evidence type="ECO:0000256" key="21">
    <source>
        <dbReference type="ARBA" id="ARBA00043065"/>
    </source>
</evidence>
<keyword evidence="27" id="KW-1185">Reference proteome</keyword>
<proteinExistence type="inferred from homology"/>
<dbReference type="EC" id="2.4.1.122" evidence="6"/>
<dbReference type="OrthoDB" id="414175at2759"/>
<evidence type="ECO:0000256" key="1">
    <source>
        <dbReference type="ARBA" id="ARBA00001936"/>
    </source>
</evidence>
<feature type="compositionally biased region" description="Basic and acidic residues" evidence="23">
    <location>
        <begin position="379"/>
        <end position="395"/>
    </location>
</feature>
<feature type="region of interest" description="Disordered" evidence="23">
    <location>
        <begin position="365"/>
        <end position="414"/>
    </location>
</feature>
<keyword evidence="10" id="KW-0479">Metal-binding</keyword>
<name>A0A226EHW1_FOLCA</name>
<evidence type="ECO:0000256" key="14">
    <source>
        <dbReference type="ARBA" id="ARBA00023136"/>
    </source>
</evidence>
<evidence type="ECO:0000313" key="26">
    <source>
        <dbReference type="EMBL" id="OXA56930.1"/>
    </source>
</evidence>
<feature type="domain" description="Fringe-like glycosyltransferase" evidence="25">
    <location>
        <begin position="114"/>
        <end position="278"/>
    </location>
</feature>
<comment type="pathway">
    <text evidence="3">Protein modification; protein glycosylation.</text>
</comment>
<evidence type="ECO:0000259" key="25">
    <source>
        <dbReference type="Pfam" id="PF02434"/>
    </source>
</evidence>
<dbReference type="PANTHER" id="PTHR23033">
    <property type="entry name" value="BETA1,3-GALACTOSYLTRANSFERASE"/>
    <property type="match status" value="1"/>
</dbReference>
<dbReference type="InterPro" id="IPR003378">
    <property type="entry name" value="Fringe-like_glycosylTrfase"/>
</dbReference>
<comment type="subcellular location">
    <subcellularLocation>
        <location evidence="2">Membrane</location>
        <topology evidence="2">Single-pass type II membrane protein</topology>
    </subcellularLocation>
</comment>
<comment type="subunit">
    <text evidence="5">Homodimer; disulfide-linked.</text>
</comment>
<evidence type="ECO:0000256" key="11">
    <source>
        <dbReference type="ARBA" id="ARBA00022741"/>
    </source>
</evidence>
<gene>
    <name evidence="26" type="ORF">Fcan01_07843</name>
</gene>
<organism evidence="26 27">
    <name type="scientific">Folsomia candida</name>
    <name type="common">Springtail</name>
    <dbReference type="NCBI Taxonomy" id="158441"/>
    <lineage>
        <taxon>Eukaryota</taxon>
        <taxon>Metazoa</taxon>
        <taxon>Ecdysozoa</taxon>
        <taxon>Arthropoda</taxon>
        <taxon>Hexapoda</taxon>
        <taxon>Collembola</taxon>
        <taxon>Entomobryomorpha</taxon>
        <taxon>Isotomoidea</taxon>
        <taxon>Isotomidae</taxon>
        <taxon>Proisotominae</taxon>
        <taxon>Folsomia</taxon>
    </lineage>
</organism>
<comment type="function">
    <text evidence="22">Glycosyltransferase that generates the core 1 O-glycan Gal-beta1-3GalNAc-alpha1-Ser/Thr (T antigen), which is a precursor for many extended O-glycans in glycoproteins.</text>
</comment>
<evidence type="ECO:0000256" key="23">
    <source>
        <dbReference type="SAM" id="MobiDB-lite"/>
    </source>
</evidence>
<dbReference type="Pfam" id="PF02434">
    <property type="entry name" value="Fringe"/>
    <property type="match status" value="1"/>
</dbReference>
<protein>
    <recommendedName>
        <fullName evidence="18">Glycoprotein-N-acetylgalactosamine 3-beta-galactosyltransferase 1</fullName>
        <ecNumber evidence="6">2.4.1.122</ecNumber>
    </recommendedName>
    <alternativeName>
        <fullName evidence="20">Core 1 O-glycan T-synthase</fullName>
    </alternativeName>
    <alternativeName>
        <fullName evidence="21">Core 1 UDP-galactose:N-acetylgalactosamine-alpha-R beta 1,3-galactosyltransferase 1</fullName>
    </alternativeName>
    <alternativeName>
        <fullName evidence="19">Core 1 beta1,3-galactosyltransferase 1</fullName>
    </alternativeName>
</protein>
<evidence type="ECO:0000256" key="7">
    <source>
        <dbReference type="ARBA" id="ARBA00022676"/>
    </source>
</evidence>
<comment type="cofactor">
    <cofactor evidence="1">
        <name>Mn(2+)</name>
        <dbReference type="ChEBI" id="CHEBI:29035"/>
    </cofactor>
</comment>
<comment type="caution">
    <text evidence="26">The sequence shown here is derived from an EMBL/GenBank/DDBJ whole genome shotgun (WGS) entry which is preliminary data.</text>
</comment>
<dbReference type="GO" id="GO:0016020">
    <property type="term" value="C:membrane"/>
    <property type="evidence" value="ECO:0007669"/>
    <property type="project" value="UniProtKB-SubCell"/>
</dbReference>
<evidence type="ECO:0000256" key="20">
    <source>
        <dbReference type="ARBA" id="ARBA00042009"/>
    </source>
</evidence>
<evidence type="ECO:0000256" key="5">
    <source>
        <dbReference type="ARBA" id="ARBA00011748"/>
    </source>
</evidence>
<evidence type="ECO:0000256" key="9">
    <source>
        <dbReference type="ARBA" id="ARBA00022692"/>
    </source>
</evidence>
<evidence type="ECO:0000256" key="17">
    <source>
        <dbReference type="ARBA" id="ARBA00023211"/>
    </source>
</evidence>
<evidence type="ECO:0000256" key="24">
    <source>
        <dbReference type="SAM" id="Phobius"/>
    </source>
</evidence>
<evidence type="ECO:0000256" key="6">
    <source>
        <dbReference type="ARBA" id="ARBA00012557"/>
    </source>
</evidence>
<evidence type="ECO:0000256" key="10">
    <source>
        <dbReference type="ARBA" id="ARBA00022723"/>
    </source>
</evidence>
<dbReference type="GO" id="GO:0016263">
    <property type="term" value="F:glycoprotein-N-acetylgalactosamine 3-beta-galactosyltransferase activity"/>
    <property type="evidence" value="ECO:0007669"/>
    <property type="project" value="UniProtKB-EC"/>
</dbReference>
<evidence type="ECO:0000256" key="19">
    <source>
        <dbReference type="ARBA" id="ARBA00041226"/>
    </source>
</evidence>
<keyword evidence="13 24" id="KW-1133">Transmembrane helix</keyword>
<reference evidence="26 27" key="1">
    <citation type="submission" date="2015-12" db="EMBL/GenBank/DDBJ databases">
        <title>The genome of Folsomia candida.</title>
        <authorList>
            <person name="Faddeeva A."/>
            <person name="Derks M.F."/>
            <person name="Anvar Y."/>
            <person name="Smit S."/>
            <person name="Van Straalen N."/>
            <person name="Roelofs D."/>
        </authorList>
    </citation>
    <scope>NUCLEOTIDE SEQUENCE [LARGE SCALE GENOMIC DNA]</scope>
    <source>
        <strain evidence="26 27">VU population</strain>
        <tissue evidence="26">Whole body</tissue>
    </source>
</reference>
<evidence type="ECO:0000256" key="13">
    <source>
        <dbReference type="ARBA" id="ARBA00022989"/>
    </source>
</evidence>
<dbReference type="GO" id="GO:0030145">
    <property type="term" value="F:manganese ion binding"/>
    <property type="evidence" value="ECO:0007669"/>
    <property type="project" value="UniProtKB-ARBA"/>
</dbReference>
<evidence type="ECO:0000256" key="16">
    <source>
        <dbReference type="ARBA" id="ARBA00023180"/>
    </source>
</evidence>
<keyword evidence="15" id="KW-1015">Disulfide bond</keyword>
<dbReference type="OMA" id="AFHYVHE"/>
<dbReference type="FunFam" id="3.90.550.50:FF:000017">
    <property type="entry name" value="Glycoprotein-N-acetylgalactosamine 3-beta-galactosyltransferase 1"/>
    <property type="match status" value="1"/>
</dbReference>
<feature type="compositionally biased region" description="Polar residues" evidence="23">
    <location>
        <begin position="401"/>
        <end position="414"/>
    </location>
</feature>
<keyword evidence="17" id="KW-0464">Manganese</keyword>
<keyword evidence="7 26" id="KW-0328">Glycosyltransferase</keyword>
<feature type="transmembrane region" description="Helical" evidence="24">
    <location>
        <begin position="9"/>
        <end position="29"/>
    </location>
</feature>
<sequence length="414" mass="46744">MLAGRLGRSFIITLSTGILFGFGFAYVLLNLSADSSYTNNLIPSRLTSLAAGVLDDHGHGHNHDETDPHSHGSLDDVAGPRDEVSQHSSDEAMHKGADIEAQRLSKEVRVLCWIMTNPDNHEKKAIHVQRTWGKRCNKLVFMSSTADPKLPSIALPNVEEGRDFLWAKTKEAFKYVYEHHFDEADWFMKADDDTYVIVENLRFMLKDIDPEYPIYFGCKFKPYVKQGYMSGGAGYVLSKEALRRFVEDAIPDNNKCRKDHGGAEDVEMGKCMENVGVEAGDSRDPLGRYRFLPFVPEHHVIPGHVDESFWYWKYIYYPQQQGLGCCSDTAISFHYVNPNQMYVLDYLIYHLRPYGIAPHFHDPGKNVSEAPSTTTSLPEVKELEGNESTPPKEQESIATEPVSNTLVSNSEVKS</sequence>
<evidence type="ECO:0000313" key="27">
    <source>
        <dbReference type="Proteomes" id="UP000198287"/>
    </source>
</evidence>
<evidence type="ECO:0000256" key="2">
    <source>
        <dbReference type="ARBA" id="ARBA00004606"/>
    </source>
</evidence>
<evidence type="ECO:0000256" key="8">
    <source>
        <dbReference type="ARBA" id="ARBA00022679"/>
    </source>
</evidence>
<evidence type="ECO:0000256" key="4">
    <source>
        <dbReference type="ARBA" id="ARBA00006462"/>
    </source>
</evidence>
<dbReference type="GO" id="GO:0000166">
    <property type="term" value="F:nucleotide binding"/>
    <property type="evidence" value="ECO:0007669"/>
    <property type="project" value="UniProtKB-KW"/>
</dbReference>
<keyword evidence="16" id="KW-0325">Glycoprotein</keyword>
<dbReference type="PANTHER" id="PTHR23033:SF14">
    <property type="entry name" value="GLYCOPROTEIN-N-ACETYLGALACTOSAMINE 3-BETA-GALACTOSYLTRANSFERASE 1-RELATED"/>
    <property type="match status" value="1"/>
</dbReference>
<evidence type="ECO:0000256" key="12">
    <source>
        <dbReference type="ARBA" id="ARBA00022968"/>
    </source>
</evidence>
<dbReference type="STRING" id="158441.A0A226EHW1"/>
<evidence type="ECO:0000256" key="18">
    <source>
        <dbReference type="ARBA" id="ARBA00040898"/>
    </source>
</evidence>
<keyword evidence="12" id="KW-0735">Signal-anchor</keyword>
<dbReference type="EMBL" id="LNIX01000003">
    <property type="protein sequence ID" value="OXA56930.1"/>
    <property type="molecule type" value="Genomic_DNA"/>
</dbReference>
<dbReference type="Proteomes" id="UP000198287">
    <property type="component" value="Unassembled WGS sequence"/>
</dbReference>
<evidence type="ECO:0000256" key="15">
    <source>
        <dbReference type="ARBA" id="ARBA00023157"/>
    </source>
</evidence>
<dbReference type="Gene3D" id="3.90.550.50">
    <property type="match status" value="1"/>
</dbReference>
<comment type="similarity">
    <text evidence="4">Belongs to the glycosyltransferase 31 family. Beta3-Gal-T subfamily.</text>
</comment>
<keyword evidence="9 24" id="KW-0812">Transmembrane</keyword>
<feature type="region of interest" description="Disordered" evidence="23">
    <location>
        <begin position="56"/>
        <end position="97"/>
    </location>
</feature>
<evidence type="ECO:0000256" key="3">
    <source>
        <dbReference type="ARBA" id="ARBA00004922"/>
    </source>
</evidence>
<dbReference type="AlphaFoldDB" id="A0A226EHW1"/>
<keyword evidence="11" id="KW-0547">Nucleotide-binding</keyword>
<accession>A0A226EHW1</accession>
<keyword evidence="14 24" id="KW-0472">Membrane</keyword>
<dbReference type="InterPro" id="IPR026050">
    <property type="entry name" value="C1GALT1/C1GALT1_chp1"/>
</dbReference>
<keyword evidence="8 26" id="KW-0808">Transferase</keyword>
<dbReference type="UniPathway" id="UPA00378"/>